<keyword evidence="2" id="KW-1185">Reference proteome</keyword>
<accession>A0ABS5ARQ7</accession>
<comment type="caution">
    <text evidence="1">The sequence shown here is derived from an EMBL/GenBank/DDBJ whole genome shotgun (WGS) entry which is preliminary data.</text>
</comment>
<sequence>MPNTILTPRQIAAASLAALERQAVLAGTTWRDAERDFAGKIGDTVTVRTGVLVGRARRFNRAAGAPIVIDDITEHAVDVKLTDYLYKGVALTDEELTLKLRDFTTTVSMPQAKSVAEEVETMVAAQMNALASTVTIKPDGSDINLAILNARKVLTQNGVPFDGRFLAVSPDVEVLILDHLSKKLVNTADSTWSTALREAVIGRLHGFNVLPSAYLADGSAVAYHSSAFPLVTRALSVPEGATFGESMTYNGISLRLIRDYDPGFQQDRSVVSTLAGASTTKEEDNTVKRAVRLTVSATP</sequence>
<dbReference type="Pfam" id="PF25209">
    <property type="entry name" value="Phage_capsid_4"/>
    <property type="match status" value="1"/>
</dbReference>
<dbReference type="RefSeq" id="WP_143343149.1">
    <property type="nucleotide sequence ID" value="NZ_JAGIOO010000001.1"/>
</dbReference>
<proteinExistence type="predicted"/>
<gene>
    <name evidence="1" type="ORF">JOF53_007978</name>
</gene>
<evidence type="ECO:0008006" key="3">
    <source>
        <dbReference type="Google" id="ProtNLM"/>
    </source>
</evidence>
<organism evidence="1 2">
    <name type="scientific">Crossiella equi</name>
    <dbReference type="NCBI Taxonomy" id="130796"/>
    <lineage>
        <taxon>Bacteria</taxon>
        <taxon>Bacillati</taxon>
        <taxon>Actinomycetota</taxon>
        <taxon>Actinomycetes</taxon>
        <taxon>Pseudonocardiales</taxon>
        <taxon>Pseudonocardiaceae</taxon>
        <taxon>Crossiella</taxon>
    </lineage>
</organism>
<name>A0ABS5ARQ7_9PSEU</name>
<reference evidence="1 2" key="1">
    <citation type="submission" date="2021-03" db="EMBL/GenBank/DDBJ databases">
        <title>Sequencing the genomes of 1000 actinobacteria strains.</title>
        <authorList>
            <person name="Klenk H.-P."/>
        </authorList>
    </citation>
    <scope>NUCLEOTIDE SEQUENCE [LARGE SCALE GENOMIC DNA]</scope>
    <source>
        <strain evidence="1 2">DSM 44580</strain>
    </source>
</reference>
<evidence type="ECO:0000313" key="2">
    <source>
        <dbReference type="Proteomes" id="UP001519363"/>
    </source>
</evidence>
<evidence type="ECO:0000313" key="1">
    <source>
        <dbReference type="EMBL" id="MBP2479106.1"/>
    </source>
</evidence>
<dbReference type="Proteomes" id="UP001519363">
    <property type="component" value="Unassembled WGS sequence"/>
</dbReference>
<dbReference type="EMBL" id="JAGIOO010000001">
    <property type="protein sequence ID" value="MBP2479106.1"/>
    <property type="molecule type" value="Genomic_DNA"/>
</dbReference>
<protein>
    <recommendedName>
        <fullName evidence="3">Major capsid protein</fullName>
    </recommendedName>
</protein>